<feature type="region of interest" description="Disordered" evidence="1">
    <location>
        <begin position="268"/>
        <end position="292"/>
    </location>
</feature>
<evidence type="ECO:0000256" key="1">
    <source>
        <dbReference type="SAM" id="MobiDB-lite"/>
    </source>
</evidence>
<gene>
    <name evidence="2" type="ordered locus">At2g04770</name>
</gene>
<reference evidence="2" key="3">
    <citation type="submission" date="2002-02" db="EMBL/GenBank/DDBJ databases">
        <authorList>
            <person name="Town C.D."/>
            <person name="Kaul S."/>
        </authorList>
    </citation>
    <scope>NUCLEOTIDE SEQUENCE</scope>
</reference>
<organism evidence="2">
    <name type="scientific">Arabidopsis thaliana</name>
    <name type="common">Mouse-ear cress</name>
    <dbReference type="NCBI Taxonomy" id="3702"/>
    <lineage>
        <taxon>Eukaryota</taxon>
        <taxon>Viridiplantae</taxon>
        <taxon>Streptophyta</taxon>
        <taxon>Embryophyta</taxon>
        <taxon>Tracheophyta</taxon>
        <taxon>Spermatophyta</taxon>
        <taxon>Magnoliopsida</taxon>
        <taxon>eudicotyledons</taxon>
        <taxon>Gunneridae</taxon>
        <taxon>Pentapetalae</taxon>
        <taxon>rosids</taxon>
        <taxon>malvids</taxon>
        <taxon>Brassicales</taxon>
        <taxon>Brassicaceae</taxon>
        <taxon>Camelineae</taxon>
        <taxon>Arabidopsis</taxon>
    </lineage>
</organism>
<dbReference type="AlphaFoldDB" id="Q9SJ82"/>
<accession>Q9SJ82</accession>
<evidence type="ECO:0000313" key="2">
    <source>
        <dbReference type="EMBL" id="AAD22329.1"/>
    </source>
</evidence>
<dbReference type="Pfam" id="PF03004">
    <property type="entry name" value="Transposase_24"/>
    <property type="match status" value="1"/>
</dbReference>
<name>Q9SJ82_ARATH</name>
<reference evidence="2" key="2">
    <citation type="submission" date="2000-03" db="EMBL/GenBank/DDBJ databases">
        <authorList>
            <person name="Lin X."/>
            <person name="Kaul S."/>
            <person name="Shea T.P."/>
            <person name="Fujii C.Y."/>
            <person name="Shen M."/>
            <person name="VanAken S.E."/>
            <person name="Barnstead M.E."/>
            <person name="Mason T.M."/>
            <person name="Bowman C.L."/>
            <person name="Ronning C.M."/>
            <person name="Benito M.-I."/>
            <person name="Carrera A.J."/>
            <person name="Creasy T.H."/>
            <person name="Buell C.R."/>
            <person name="Town C.D."/>
            <person name="Nierman W.C."/>
            <person name="Fraser C.M."/>
            <person name="Venter J.C."/>
        </authorList>
    </citation>
    <scope>NUCLEOTIDE SEQUENCE</scope>
</reference>
<dbReference type="PIR" id="C84461">
    <property type="entry name" value="C84461"/>
</dbReference>
<protein>
    <submittedName>
        <fullName evidence="2">En/Spm-like transposon protein</fullName>
    </submittedName>
</protein>
<proteinExistence type="predicted"/>
<dbReference type="EMBL" id="AC006955">
    <property type="protein sequence ID" value="AAD22329.1"/>
    <property type="molecule type" value="Genomic_DNA"/>
</dbReference>
<reference key="1">
    <citation type="journal article" date="1999" name="Nature">
        <title>Sequence and analysis of chromosome 2 of the plant Arabidopsis thaliana.</title>
        <authorList>
            <person name="Lin X."/>
            <person name="Kaul S."/>
            <person name="Rounsley S."/>
            <person name="Shea T.P."/>
            <person name="Benito M.I."/>
            <person name="Town C.D."/>
            <person name="Fujii C.Y."/>
            <person name="Mason T."/>
            <person name="Bowman C.L."/>
            <person name="Barnstead M."/>
            <person name="Feldblyum T.V."/>
            <person name="Buell C.R."/>
            <person name="Ketchum K.A."/>
            <person name="Lee J."/>
            <person name="Ronning C.M."/>
            <person name="Koo H.L."/>
            <person name="Moffat K.S."/>
            <person name="Cronin L.A."/>
            <person name="Shen M."/>
            <person name="Pai G."/>
            <person name="Van Aken S."/>
            <person name="Umayam L."/>
            <person name="Tallon L.J."/>
            <person name="Gill J.E."/>
            <person name="Adams M.D."/>
            <person name="Carrera A.J."/>
            <person name="Creasy T.H."/>
            <person name="Goodman H.M."/>
            <person name="Somerville C.R."/>
            <person name="Copenhaver G.P."/>
            <person name="Preuss D."/>
            <person name="Nierman W.C."/>
            <person name="White O."/>
            <person name="Eisen J.A."/>
            <person name="Salzberg S.L."/>
            <person name="Fraser C.M."/>
            <person name="Venter J.C."/>
        </authorList>
    </citation>
    <scope>NUCLEOTIDE SEQUENCE [LARGE SCALE GENOMIC DNA]</scope>
    <source>
        <strain>cv. Columbia</strain>
    </source>
</reference>
<sequence>MAGNYNYPSSGGFNRDWMYKRFEEMTGNLSAEYVAGVEEFLTFANSQPIVQSCRGKFHCPCAVCKNKKHIVSGRKVSSHLFSQGFMPDYYVSYMHGEEQLGKTVSIGDVFIKTHTKPDGTYVDRKTEKIAELYQKNLQLRQSELEAEASTVSDGTSRARELTAEECTTIFLQSTERDSRGVPYGVGSLKESLVNGKQKQAGDSTSFVALQEQLLEAQRKIEEQVSYNQRREAENSRAADEQKKKLEHLSLVEKFLRKNDPRFLNFLESHSAKETTTYPISPSPAASPSSSAS</sequence>
<dbReference type="InterPro" id="IPR004252">
    <property type="entry name" value="Probable_transposase_24"/>
</dbReference>
<feature type="compositionally biased region" description="Low complexity" evidence="1">
    <location>
        <begin position="282"/>
        <end position="292"/>
    </location>
</feature>